<dbReference type="Proteomes" id="UP000812031">
    <property type="component" value="Unassembled WGS sequence"/>
</dbReference>
<evidence type="ECO:0000313" key="3">
    <source>
        <dbReference type="EMBL" id="MBW4358996.1"/>
    </source>
</evidence>
<dbReference type="RefSeq" id="WP_219315538.1">
    <property type="nucleotide sequence ID" value="NZ_JAHWYN010000001.1"/>
</dbReference>
<keyword evidence="1" id="KW-0732">Signal</keyword>
<feature type="signal peptide" evidence="1">
    <location>
        <begin position="1"/>
        <end position="22"/>
    </location>
</feature>
<proteinExistence type="predicted"/>
<evidence type="ECO:0000256" key="1">
    <source>
        <dbReference type="SAM" id="SignalP"/>
    </source>
</evidence>
<feature type="domain" description="SusE outer membrane protein" evidence="2">
    <location>
        <begin position="23"/>
        <end position="134"/>
    </location>
</feature>
<gene>
    <name evidence="3" type="ORF">KZH69_00710</name>
</gene>
<sequence length="359" mass="38999">MKKHIYKLLVLCAVALFGASCEDTVELTTLQAVSFPSAIEASTNTIIISDDNASESVVAISWPAVVYPIQAPVTYALQFDIPANTSGEKAWSTAIRIVVGEDVLSKSIIGLDLNKMAIKLGLPIDVAGKIAVRVESYMDHTIYSDPIILTVTPYEKQVVFGAIYMPGNYQSWDVNTAAALSAIDSGVFQGYVTIPVGSGLGFKLNQERNWAQFYGAGASNFDLLNMSDTDFQMPGEGSYQMTINLNTLKWSSIPYSWGIVGDATVGSWDNSTPMAYDHVNKTWKVTADLVPGNVKFRLNNTWTINYGAKNNDDGIMYLDNQGAYYVAEAGTYAITFTINDVNPAVNGYPATATYTVTKI</sequence>
<dbReference type="EMBL" id="JAHWYN010000001">
    <property type="protein sequence ID" value="MBW4358996.1"/>
    <property type="molecule type" value="Genomic_DNA"/>
</dbReference>
<reference evidence="3 4" key="1">
    <citation type="submission" date="2021-07" db="EMBL/GenBank/DDBJ databases">
        <title>Flavobacterium sp. nov. isolated from sediment on the Taihu Lake.</title>
        <authorList>
            <person name="Qu J.-H."/>
        </authorList>
    </citation>
    <scope>NUCLEOTIDE SEQUENCE [LARGE SCALE GENOMIC DNA]</scope>
    <source>
        <strain evidence="3 4">NAS39</strain>
    </source>
</reference>
<dbReference type="InterPro" id="IPR025970">
    <property type="entry name" value="SusE"/>
</dbReference>
<dbReference type="CDD" id="cd12967">
    <property type="entry name" value="CBM_SusE-F_like_u1"/>
    <property type="match status" value="1"/>
</dbReference>
<keyword evidence="4" id="KW-1185">Reference proteome</keyword>
<evidence type="ECO:0000313" key="4">
    <source>
        <dbReference type="Proteomes" id="UP000812031"/>
    </source>
</evidence>
<dbReference type="CDD" id="cd12956">
    <property type="entry name" value="CBM_SusE-F_like"/>
    <property type="match status" value="1"/>
</dbReference>
<evidence type="ECO:0000259" key="2">
    <source>
        <dbReference type="Pfam" id="PF14292"/>
    </source>
</evidence>
<dbReference type="PROSITE" id="PS51257">
    <property type="entry name" value="PROKAR_LIPOPROTEIN"/>
    <property type="match status" value="1"/>
</dbReference>
<accession>A0ABS6XRV0</accession>
<comment type="caution">
    <text evidence="3">The sequence shown here is derived from an EMBL/GenBank/DDBJ whole genome shotgun (WGS) entry which is preliminary data.</text>
</comment>
<organism evidence="3 4">
    <name type="scientific">Flavobacterium taihuense</name>
    <dbReference type="NCBI Taxonomy" id="2857508"/>
    <lineage>
        <taxon>Bacteria</taxon>
        <taxon>Pseudomonadati</taxon>
        <taxon>Bacteroidota</taxon>
        <taxon>Flavobacteriia</taxon>
        <taxon>Flavobacteriales</taxon>
        <taxon>Flavobacteriaceae</taxon>
        <taxon>Flavobacterium</taxon>
    </lineage>
</organism>
<feature type="chain" id="PRO_5046582873" evidence="1">
    <location>
        <begin position="23"/>
        <end position="359"/>
    </location>
</feature>
<protein>
    <submittedName>
        <fullName evidence="3">SusE domain-containing protein</fullName>
    </submittedName>
</protein>
<dbReference type="Pfam" id="PF14292">
    <property type="entry name" value="SusE"/>
    <property type="match status" value="1"/>
</dbReference>
<name>A0ABS6XRV0_9FLAO</name>